<dbReference type="InterPro" id="IPR011419">
    <property type="entry name" value="ATP12_ATP_synth-F1-assembly"/>
</dbReference>
<sequence length="260" mass="28611">MTDSRDWFPSQDEPNPMRAAQAGMKPTLPKRFYEAAGVEERDGLFHLTLDGRVAKTPGKNALAVPSLALAEALAGEWMRQGAEIDPSTMPITRIVNSAIDGVAQRQAEVVDDLVRYAGSDLIFYRVSEPARLVQSQDLAWNPILDWAKQCHGARFTLAEGVMHVTQPEEAMAAIRAAIERINSPFALAALHVMTTLSGSVLIALAHASGPLDADAAWAAAHVDELYQESVWGEDYEAMERRRRREADFRAASEIYRLVSP</sequence>
<keyword evidence="3" id="KW-0143">Chaperone</keyword>
<dbReference type="GO" id="GO:0043461">
    <property type="term" value="P:proton-transporting ATP synthase complex assembly"/>
    <property type="evidence" value="ECO:0007669"/>
    <property type="project" value="InterPro"/>
</dbReference>
<dbReference type="InterPro" id="IPR042272">
    <property type="entry name" value="ATP12_ATP_synth-F1-assembly_N"/>
</dbReference>
<dbReference type="EMBL" id="WURB01000001">
    <property type="protein sequence ID" value="MXQ09866.1"/>
    <property type="molecule type" value="Genomic_DNA"/>
</dbReference>
<dbReference type="SUPFAM" id="SSF160909">
    <property type="entry name" value="ATP12-like"/>
    <property type="match status" value="1"/>
</dbReference>
<dbReference type="PANTHER" id="PTHR21013">
    <property type="entry name" value="ATP SYNTHASE MITOCHONDRIAL F1 COMPLEX ASSEMBLY FACTOR 2/ATP12 PROTEIN, MITOCHONDRIAL PRECURSOR"/>
    <property type="match status" value="1"/>
</dbReference>
<evidence type="ECO:0000256" key="3">
    <source>
        <dbReference type="ARBA" id="ARBA00023186"/>
    </source>
</evidence>
<keyword evidence="6" id="KW-1185">Reference proteome</keyword>
<dbReference type="Gene3D" id="1.10.3580.10">
    <property type="entry name" value="ATP12 ATPase"/>
    <property type="match status" value="1"/>
</dbReference>
<gene>
    <name evidence="5" type="ORF">GR328_00015</name>
</gene>
<evidence type="ECO:0000313" key="5">
    <source>
        <dbReference type="EMBL" id="MXQ09866.1"/>
    </source>
</evidence>
<proteinExistence type="inferred from homology"/>
<feature type="region of interest" description="Disordered" evidence="4">
    <location>
        <begin position="1"/>
        <end position="23"/>
    </location>
</feature>
<reference evidence="5 6" key="1">
    <citation type="submission" date="2019-12" db="EMBL/GenBank/DDBJ databases">
        <authorList>
            <person name="Yuan C.-G."/>
        </authorList>
    </citation>
    <scope>NUCLEOTIDE SEQUENCE [LARGE SCALE GENOMIC DNA]</scope>
    <source>
        <strain evidence="5 6">KCTC 23863</strain>
    </source>
</reference>
<evidence type="ECO:0000256" key="2">
    <source>
        <dbReference type="ARBA" id="ARBA00022946"/>
    </source>
</evidence>
<dbReference type="Proteomes" id="UP000436483">
    <property type="component" value="Unassembled WGS sequence"/>
</dbReference>
<dbReference type="Pfam" id="PF07542">
    <property type="entry name" value="ATP12"/>
    <property type="match status" value="1"/>
</dbReference>
<dbReference type="AlphaFoldDB" id="A0A7X3MML9"/>
<evidence type="ECO:0000256" key="4">
    <source>
        <dbReference type="SAM" id="MobiDB-lite"/>
    </source>
</evidence>
<protein>
    <submittedName>
        <fullName evidence="5">ATPase</fullName>
    </submittedName>
</protein>
<evidence type="ECO:0000256" key="1">
    <source>
        <dbReference type="ARBA" id="ARBA00008231"/>
    </source>
</evidence>
<name>A0A7X3MML9_9HYPH</name>
<comment type="caution">
    <text evidence="5">The sequence shown here is derived from an EMBL/GenBank/DDBJ whole genome shotgun (WGS) entry which is preliminary data.</text>
</comment>
<comment type="similarity">
    <text evidence="1">Belongs to the ATP12 family.</text>
</comment>
<reference evidence="5 6" key="2">
    <citation type="submission" date="2020-01" db="EMBL/GenBank/DDBJ databases">
        <title>Microvirga sp. nov., an arsenate reduction bacterium isolated from Tibet hotspring sediments.</title>
        <authorList>
            <person name="Xian W.-D."/>
            <person name="Li W.-J."/>
        </authorList>
    </citation>
    <scope>NUCLEOTIDE SEQUENCE [LARGE SCALE GENOMIC DNA]</scope>
    <source>
        <strain evidence="5 6">KCTC 23863</strain>
    </source>
</reference>
<dbReference type="Gene3D" id="3.30.2180.10">
    <property type="entry name" value="ATP12-like"/>
    <property type="match status" value="1"/>
</dbReference>
<dbReference type="RefSeq" id="WP_160882499.1">
    <property type="nucleotide sequence ID" value="NZ_WURB01000001.1"/>
</dbReference>
<accession>A0A7X3MML9</accession>
<dbReference type="InterPro" id="IPR023335">
    <property type="entry name" value="ATP12_ortho_dom_sf"/>
</dbReference>
<dbReference type="PANTHER" id="PTHR21013:SF10">
    <property type="entry name" value="ATP SYNTHASE MITOCHONDRIAL F1 COMPLEX ASSEMBLY FACTOR 2"/>
    <property type="match status" value="1"/>
</dbReference>
<keyword evidence="2" id="KW-0809">Transit peptide</keyword>
<dbReference type="OrthoDB" id="9797825at2"/>
<organism evidence="5 6">
    <name type="scientific">Microvirga makkahensis</name>
    <dbReference type="NCBI Taxonomy" id="1128670"/>
    <lineage>
        <taxon>Bacteria</taxon>
        <taxon>Pseudomonadati</taxon>
        <taxon>Pseudomonadota</taxon>
        <taxon>Alphaproteobacteria</taxon>
        <taxon>Hyphomicrobiales</taxon>
        <taxon>Methylobacteriaceae</taxon>
        <taxon>Microvirga</taxon>
    </lineage>
</organism>
<evidence type="ECO:0000313" key="6">
    <source>
        <dbReference type="Proteomes" id="UP000436483"/>
    </source>
</evidence>